<dbReference type="InterPro" id="IPR009100">
    <property type="entry name" value="AcylCoA_DH/oxidase_NM_dom_sf"/>
</dbReference>
<dbReference type="Gene3D" id="2.40.110.10">
    <property type="entry name" value="Butyryl-CoA Dehydrogenase, subunit A, domain 2"/>
    <property type="match status" value="1"/>
</dbReference>
<dbReference type="GO" id="GO:0005739">
    <property type="term" value="C:mitochondrion"/>
    <property type="evidence" value="ECO:0007669"/>
    <property type="project" value="TreeGrafter"/>
</dbReference>
<dbReference type="GO" id="GO:0070991">
    <property type="term" value="F:medium-chain fatty acyl-CoA dehydrogenase activity"/>
    <property type="evidence" value="ECO:0007669"/>
    <property type="project" value="UniProtKB-EC"/>
</dbReference>
<dbReference type="GO" id="GO:0050660">
    <property type="term" value="F:flavin adenine dinucleotide binding"/>
    <property type="evidence" value="ECO:0007669"/>
    <property type="project" value="InterPro"/>
</dbReference>
<comment type="catalytic activity">
    <reaction evidence="10">
        <text>a medium-chain 2,3-saturated fatty acyl-CoA + oxidized [electron-transfer flavoprotein] + H(+) = a medium-chain (2E)-enoyl-CoA + reduced [electron-transfer flavoprotein]</text>
        <dbReference type="Rhea" id="RHEA:14477"/>
        <dbReference type="Rhea" id="RHEA-COMP:10685"/>
        <dbReference type="Rhea" id="RHEA-COMP:10686"/>
        <dbReference type="ChEBI" id="CHEBI:15378"/>
        <dbReference type="ChEBI" id="CHEBI:57692"/>
        <dbReference type="ChEBI" id="CHEBI:58307"/>
        <dbReference type="ChEBI" id="CHEBI:83723"/>
        <dbReference type="ChEBI" id="CHEBI:83726"/>
        <dbReference type="EC" id="1.3.8.7"/>
    </reaction>
</comment>
<dbReference type="EC" id="1.3.8.8" evidence="5"/>
<comment type="catalytic activity">
    <reaction evidence="11">
        <text>a long-chain 2,3-saturated fatty acyl-CoA + oxidized [electron-transfer flavoprotein] + H(+) = a long-chain (2E)-enoyl-CoA + reduced [electron-transfer flavoprotein]</text>
        <dbReference type="Rhea" id="RHEA:17721"/>
        <dbReference type="Rhea" id="RHEA-COMP:10685"/>
        <dbReference type="Rhea" id="RHEA-COMP:10686"/>
        <dbReference type="ChEBI" id="CHEBI:15378"/>
        <dbReference type="ChEBI" id="CHEBI:57692"/>
        <dbReference type="ChEBI" id="CHEBI:58307"/>
        <dbReference type="ChEBI" id="CHEBI:83721"/>
        <dbReference type="ChEBI" id="CHEBI:83727"/>
        <dbReference type="EC" id="1.3.8.8"/>
    </reaction>
</comment>
<dbReference type="GO" id="GO:0004466">
    <property type="term" value="F:long-chain fatty acyl-CoA dehydrogenase activity"/>
    <property type="evidence" value="ECO:0007669"/>
    <property type="project" value="UniProtKB-EC"/>
</dbReference>
<keyword evidence="16" id="KW-1185">Reference proteome</keyword>
<evidence type="ECO:0000256" key="10">
    <source>
        <dbReference type="ARBA" id="ARBA00047882"/>
    </source>
</evidence>
<keyword evidence="9" id="KW-0560">Oxidoreductase</keyword>
<organism evidence="15 16">
    <name type="scientific">Chaetoceros tenuissimus</name>
    <dbReference type="NCBI Taxonomy" id="426638"/>
    <lineage>
        <taxon>Eukaryota</taxon>
        <taxon>Sar</taxon>
        <taxon>Stramenopiles</taxon>
        <taxon>Ochrophyta</taxon>
        <taxon>Bacillariophyta</taxon>
        <taxon>Coscinodiscophyceae</taxon>
        <taxon>Chaetocerotophycidae</taxon>
        <taxon>Chaetocerotales</taxon>
        <taxon>Chaetocerotaceae</taxon>
        <taxon>Chaetoceros</taxon>
    </lineage>
</organism>
<dbReference type="InterPro" id="IPR046373">
    <property type="entry name" value="Acyl-CoA_Oxase/DH_mid-dom_sf"/>
</dbReference>
<dbReference type="EC" id="1.3.8.7" evidence="4"/>
<dbReference type="InterPro" id="IPR013786">
    <property type="entry name" value="AcylCoA_DH/ox_N"/>
</dbReference>
<evidence type="ECO:0000313" key="16">
    <source>
        <dbReference type="Proteomes" id="UP001054902"/>
    </source>
</evidence>
<evidence type="ECO:0000259" key="12">
    <source>
        <dbReference type="Pfam" id="PF00441"/>
    </source>
</evidence>
<dbReference type="Proteomes" id="UP001054902">
    <property type="component" value="Unassembled WGS sequence"/>
</dbReference>
<comment type="cofactor">
    <cofactor evidence="1">
        <name>FAD</name>
        <dbReference type="ChEBI" id="CHEBI:57692"/>
    </cofactor>
</comment>
<protein>
    <recommendedName>
        <fullName evidence="6">Acyl-coenzyme A dehydrogenase</fullName>
        <ecNumber evidence="4">1.3.8.7</ecNumber>
        <ecNumber evidence="5">1.3.8.8</ecNumber>
    </recommendedName>
</protein>
<dbReference type="SUPFAM" id="SSF56645">
    <property type="entry name" value="Acyl-CoA dehydrogenase NM domain-like"/>
    <property type="match status" value="1"/>
</dbReference>
<feature type="domain" description="Acyl-CoA dehydrogenase C-terminal bacterial-type" evidence="14">
    <location>
        <begin position="492"/>
        <end position="758"/>
    </location>
</feature>
<name>A0AAD3HG25_9STRA</name>
<feature type="domain" description="Acyl-CoA dehydrogenase/oxidase C-terminal" evidence="12">
    <location>
        <begin position="340"/>
        <end position="482"/>
    </location>
</feature>
<dbReference type="InterPro" id="IPR037069">
    <property type="entry name" value="AcylCoA_DH/ox_N_sf"/>
</dbReference>
<keyword evidence="7" id="KW-0285">Flavoprotein</keyword>
<evidence type="ECO:0000256" key="9">
    <source>
        <dbReference type="ARBA" id="ARBA00023002"/>
    </source>
</evidence>
<evidence type="ECO:0000313" key="15">
    <source>
        <dbReference type="EMBL" id="GFH62165.1"/>
    </source>
</evidence>
<reference evidence="15 16" key="1">
    <citation type="journal article" date="2021" name="Sci. Rep.">
        <title>The genome of the diatom Chaetoceros tenuissimus carries an ancient integrated fragment of an extant virus.</title>
        <authorList>
            <person name="Hongo Y."/>
            <person name="Kimura K."/>
            <person name="Takaki Y."/>
            <person name="Yoshida Y."/>
            <person name="Baba S."/>
            <person name="Kobayashi G."/>
            <person name="Nagasaki K."/>
            <person name="Hano T."/>
            <person name="Tomaru Y."/>
        </authorList>
    </citation>
    <scope>NUCLEOTIDE SEQUENCE [LARGE SCALE GENOMIC DNA]</scope>
    <source>
        <strain evidence="15 16">NIES-3715</strain>
    </source>
</reference>
<dbReference type="Pfam" id="PF00441">
    <property type="entry name" value="Acyl-CoA_dh_1"/>
    <property type="match status" value="1"/>
</dbReference>
<dbReference type="InterPro" id="IPR050741">
    <property type="entry name" value="Acyl-CoA_dehydrogenase"/>
</dbReference>
<dbReference type="GO" id="GO:0051793">
    <property type="term" value="P:medium-chain fatty acid catabolic process"/>
    <property type="evidence" value="ECO:0007669"/>
    <property type="project" value="TreeGrafter"/>
</dbReference>
<comment type="similarity">
    <text evidence="3">Belongs to the acyl-CoA dehydrogenase family.</text>
</comment>
<dbReference type="Pfam" id="PF02771">
    <property type="entry name" value="Acyl-CoA_dh_N"/>
    <property type="match status" value="1"/>
</dbReference>
<evidence type="ECO:0000256" key="6">
    <source>
        <dbReference type="ARBA" id="ARBA00020144"/>
    </source>
</evidence>
<dbReference type="EMBL" id="BLLK01000079">
    <property type="protein sequence ID" value="GFH62165.1"/>
    <property type="molecule type" value="Genomic_DNA"/>
</dbReference>
<dbReference type="SUPFAM" id="SSF47203">
    <property type="entry name" value="Acyl-CoA dehydrogenase C-terminal domain-like"/>
    <property type="match status" value="1"/>
</dbReference>
<dbReference type="Pfam" id="PF09317">
    <property type="entry name" value="ACDH_C"/>
    <property type="match status" value="1"/>
</dbReference>
<accession>A0AAD3HG25</accession>
<comment type="pathway">
    <text evidence="2">Lipid metabolism; fatty acid beta-oxidation.</text>
</comment>
<evidence type="ECO:0000256" key="3">
    <source>
        <dbReference type="ARBA" id="ARBA00009347"/>
    </source>
</evidence>
<feature type="domain" description="Acyl-CoA dehydrogenase/oxidase N-terminal" evidence="13">
    <location>
        <begin position="119"/>
        <end position="213"/>
    </location>
</feature>
<sequence length="808" mass="87875">MLISRGALAKATLHKTSKDASRAVACTLSSNYQNNKPFQQRNIVGISHAIDKRLYRMAKGVMPPISQTEQIALGSGTIGFDRDIFTGSPSLQHLVDTYKPNVTQEEQAFIDEKVDHLCTLLNDHDVSMKKDFSKEAWDYMRDEKFFGMKIPKEWGGLGFSTHAVSQVLAKLATHCFDANATVAVPNSLGPGELLVRYGTDEQKEYFLPRLANGTLIPCFGLTGPHSGSDATSLIGSDCVVEMKDGELGVRATFKKRYITLAPVAGVVGLGLNLSDPNGLLGGKGTEGFSVALLERDHPGLRMGKRHMPLNAAFMNGTVEGEDVWIPMSMILGGQERCGFGWNMFVECLAEGRGVSLPAGSIGAARSVSSAVGAYSRVRKQFRVPIAEFGGIQEALASAGSDGLITIAGGDLMNAIVDNHEAPMVISSVMKQNCTERGRRIVEKGMDIAAGSAICRGDNNYLGNAYMSLPIAITVEGANIMTRSFQIIGQGLTRCHPHMLDLIKALQAPKAEEKQATEKFVEQFYKIVGHGLSNFGQSITRGISSTVATKTRSKSAYKDGDKLLEYHEKQLLRLSANFALTADLCFTLGGSLKFEELLMGRLADALGAIYLGYATLHHYQRRRGVEGLEALTEHAMLRLEKEAQDALQGASNNFPGVLGPVASTVMKMGCFPLGNMTRPYREPSDALTKEVSKLMTTPSQIRDFFQEGIYMTPEGSGQVHQISDLIRAVPICVEADKIASKLRREKREPTAAEADVIAEADALRDVLIQVDVFEHLTTEEGMEGYTRPALVGTEERLSSMDRKRFESAA</sequence>
<dbReference type="InterPro" id="IPR036250">
    <property type="entry name" value="AcylCo_DH-like_C"/>
</dbReference>
<dbReference type="AlphaFoldDB" id="A0AAD3HG25"/>
<evidence type="ECO:0000256" key="8">
    <source>
        <dbReference type="ARBA" id="ARBA00022827"/>
    </source>
</evidence>
<evidence type="ECO:0000259" key="14">
    <source>
        <dbReference type="Pfam" id="PF09317"/>
    </source>
</evidence>
<dbReference type="InterPro" id="IPR015396">
    <property type="entry name" value="FadE_C"/>
</dbReference>
<evidence type="ECO:0000256" key="1">
    <source>
        <dbReference type="ARBA" id="ARBA00001974"/>
    </source>
</evidence>
<evidence type="ECO:0000259" key="13">
    <source>
        <dbReference type="Pfam" id="PF02771"/>
    </source>
</evidence>
<dbReference type="GO" id="GO:0033539">
    <property type="term" value="P:fatty acid beta-oxidation using acyl-CoA dehydrogenase"/>
    <property type="evidence" value="ECO:0007669"/>
    <property type="project" value="InterPro"/>
</dbReference>
<dbReference type="Gene3D" id="1.10.540.10">
    <property type="entry name" value="Acyl-CoA dehydrogenase/oxidase, N-terminal domain"/>
    <property type="match status" value="1"/>
</dbReference>
<proteinExistence type="inferred from homology"/>
<dbReference type="PANTHER" id="PTHR48083">
    <property type="entry name" value="MEDIUM-CHAIN SPECIFIC ACYL-COA DEHYDROGENASE, MITOCHONDRIAL-RELATED"/>
    <property type="match status" value="1"/>
</dbReference>
<dbReference type="PANTHER" id="PTHR48083:SF2">
    <property type="entry name" value="MEDIUM-CHAIN SPECIFIC ACYL-COA DEHYDROGENASE, MITOCHONDRIAL"/>
    <property type="match status" value="1"/>
</dbReference>
<dbReference type="InterPro" id="IPR009075">
    <property type="entry name" value="AcylCo_DH/oxidase_C"/>
</dbReference>
<gene>
    <name evidence="15" type="ORF">CTEN210_18641</name>
</gene>
<evidence type="ECO:0000256" key="2">
    <source>
        <dbReference type="ARBA" id="ARBA00005005"/>
    </source>
</evidence>
<dbReference type="Gene3D" id="1.20.140.10">
    <property type="entry name" value="Butyryl-CoA Dehydrogenase, subunit A, domain 3"/>
    <property type="match status" value="1"/>
</dbReference>
<evidence type="ECO:0000256" key="11">
    <source>
        <dbReference type="ARBA" id="ARBA00049247"/>
    </source>
</evidence>
<evidence type="ECO:0000256" key="5">
    <source>
        <dbReference type="ARBA" id="ARBA00012040"/>
    </source>
</evidence>
<evidence type="ECO:0000256" key="7">
    <source>
        <dbReference type="ARBA" id="ARBA00022630"/>
    </source>
</evidence>
<evidence type="ECO:0000256" key="4">
    <source>
        <dbReference type="ARBA" id="ARBA00012033"/>
    </source>
</evidence>
<dbReference type="NCBIfam" id="NF007000">
    <property type="entry name" value="PRK09463.1"/>
    <property type="match status" value="1"/>
</dbReference>
<comment type="caution">
    <text evidence="15">The sequence shown here is derived from an EMBL/GenBank/DDBJ whole genome shotgun (WGS) entry which is preliminary data.</text>
</comment>
<keyword evidence="8" id="KW-0274">FAD</keyword>
<dbReference type="NCBIfam" id="NF009586">
    <property type="entry name" value="PRK13026.1"/>
    <property type="match status" value="1"/>
</dbReference>